<dbReference type="RefSeq" id="WP_040135498.1">
    <property type="nucleotide sequence ID" value="NZ_CP009889.1"/>
</dbReference>
<reference evidence="4 5" key="1">
    <citation type="submission" date="2014-11" db="EMBL/GenBank/DDBJ databases">
        <title>Complete Genome Sequence of Pseudoalteromonas sp. Strain OCN003 Isolated from Kaneohe Bay, Oahu, Hawaii.</title>
        <authorList>
            <person name="Beurmann S."/>
            <person name="Videau P."/>
            <person name="Ushijima B."/>
            <person name="Smith A.M."/>
            <person name="Aeby G.S."/>
            <person name="Callahan S.M."/>
            <person name="Belcaid M."/>
        </authorList>
    </citation>
    <scope>NUCLEOTIDE SEQUENCE [LARGE SCALE GENOMIC DNA]</scope>
    <source>
        <strain evidence="4 5">OCN003</strain>
    </source>
</reference>
<dbReference type="InterPro" id="IPR009057">
    <property type="entry name" value="Homeodomain-like_sf"/>
</dbReference>
<protein>
    <submittedName>
        <fullName evidence="4">TetR family transcriptional regulator</fullName>
    </submittedName>
</protein>
<organism evidence="4 5">
    <name type="scientific">Pseudoalteromonas piratica</name>
    <dbReference type="NCBI Taxonomy" id="1348114"/>
    <lineage>
        <taxon>Bacteria</taxon>
        <taxon>Pseudomonadati</taxon>
        <taxon>Pseudomonadota</taxon>
        <taxon>Gammaproteobacteria</taxon>
        <taxon>Alteromonadales</taxon>
        <taxon>Pseudoalteromonadaceae</taxon>
        <taxon>Pseudoalteromonas</taxon>
    </lineage>
</organism>
<name>A0A0A7ELP3_9GAMM</name>
<dbReference type="eggNOG" id="COG1309">
    <property type="taxonomic scope" value="Bacteria"/>
</dbReference>
<dbReference type="STRING" id="1348114.OM33_17520"/>
<gene>
    <name evidence="4" type="ORF">OM33_17520</name>
</gene>
<dbReference type="AlphaFoldDB" id="A0A0A7ELP3"/>
<accession>A0A0A7ELP3</accession>
<dbReference type="Proteomes" id="UP000030341">
    <property type="component" value="Chromosome 2"/>
</dbReference>
<dbReference type="SUPFAM" id="SSF46689">
    <property type="entry name" value="Homeodomain-like"/>
    <property type="match status" value="1"/>
</dbReference>
<feature type="domain" description="HTH tetR-type" evidence="3">
    <location>
        <begin position="10"/>
        <end position="70"/>
    </location>
</feature>
<feature type="DNA-binding region" description="H-T-H motif" evidence="2">
    <location>
        <begin position="33"/>
        <end position="52"/>
    </location>
</feature>
<dbReference type="InterPro" id="IPR023772">
    <property type="entry name" value="DNA-bd_HTH_TetR-type_CS"/>
</dbReference>
<evidence type="ECO:0000259" key="3">
    <source>
        <dbReference type="PROSITE" id="PS50977"/>
    </source>
</evidence>
<dbReference type="EMBL" id="CP009889">
    <property type="protein sequence ID" value="AIY66892.1"/>
    <property type="molecule type" value="Genomic_DNA"/>
</dbReference>
<dbReference type="Gene3D" id="1.10.357.10">
    <property type="entry name" value="Tetracycline Repressor, domain 2"/>
    <property type="match status" value="1"/>
</dbReference>
<dbReference type="GO" id="GO:0003677">
    <property type="term" value="F:DNA binding"/>
    <property type="evidence" value="ECO:0007669"/>
    <property type="project" value="UniProtKB-UniRule"/>
</dbReference>
<dbReference type="Pfam" id="PF00440">
    <property type="entry name" value="TetR_N"/>
    <property type="match status" value="1"/>
</dbReference>
<dbReference type="OrthoDB" id="5918833at2"/>
<sequence>MAPAPKYSLQEQETMILNAAEQCINESSVTDFTMAKVARLAGLSMGSVYKFVQSKEDIVLALAYQSFDHVSKVFQRVLSLPLSTPEKMLAVCLISPKAMQRFEFDYELQSYSTNKAVIQRASSRWTEKMIDACNCCEQGFKLALSDGINAGELQNVPNLSEVIEEILISGWAITVGFEQVQRVKQTQEIVEGTDSLLEPLPLNHPIIRSTVRLLNSYPWKKPIDDDSLITIENELKKLTLR</sequence>
<keyword evidence="1 2" id="KW-0238">DNA-binding</keyword>
<evidence type="ECO:0000256" key="2">
    <source>
        <dbReference type="PROSITE-ProRule" id="PRU00335"/>
    </source>
</evidence>
<evidence type="ECO:0000313" key="4">
    <source>
        <dbReference type="EMBL" id="AIY66892.1"/>
    </source>
</evidence>
<evidence type="ECO:0000256" key="1">
    <source>
        <dbReference type="ARBA" id="ARBA00023125"/>
    </source>
</evidence>
<keyword evidence="5" id="KW-1185">Reference proteome</keyword>
<dbReference type="HOGENOM" id="CLU_1150996_0_0_6"/>
<evidence type="ECO:0000313" key="5">
    <source>
        <dbReference type="Proteomes" id="UP000030341"/>
    </source>
</evidence>
<dbReference type="PROSITE" id="PS01081">
    <property type="entry name" value="HTH_TETR_1"/>
    <property type="match status" value="1"/>
</dbReference>
<dbReference type="KEGG" id="pseo:OM33_17520"/>
<dbReference type="PRINTS" id="PR00455">
    <property type="entry name" value="HTHTETR"/>
</dbReference>
<proteinExistence type="predicted"/>
<dbReference type="InterPro" id="IPR001647">
    <property type="entry name" value="HTH_TetR"/>
</dbReference>
<dbReference type="PROSITE" id="PS50977">
    <property type="entry name" value="HTH_TETR_2"/>
    <property type="match status" value="1"/>
</dbReference>